<dbReference type="InterPro" id="IPR022751">
    <property type="entry name" value="Alpha_mannosyltransferase"/>
</dbReference>
<comment type="pathway">
    <text evidence="2">Protein modification; protein glycosylation.</text>
</comment>
<evidence type="ECO:0000256" key="8">
    <source>
        <dbReference type="ARBA" id="ARBA00023034"/>
    </source>
</evidence>
<dbReference type="SUPFAM" id="SSF53448">
    <property type="entry name" value="Nucleotide-diphospho-sugar transferases"/>
    <property type="match status" value="1"/>
</dbReference>
<evidence type="ECO:0000256" key="2">
    <source>
        <dbReference type="ARBA" id="ARBA00004922"/>
    </source>
</evidence>
<keyword evidence="8" id="KW-0333">Golgi apparatus</keyword>
<keyword evidence="9 10" id="KW-0472">Membrane</keyword>
<proteinExistence type="inferred from homology"/>
<evidence type="ECO:0000256" key="9">
    <source>
        <dbReference type="ARBA" id="ARBA00023136"/>
    </source>
</evidence>
<dbReference type="GO" id="GO:0000139">
    <property type="term" value="C:Golgi membrane"/>
    <property type="evidence" value="ECO:0007669"/>
    <property type="project" value="UniProtKB-SubCell"/>
</dbReference>
<reference evidence="12" key="2">
    <citation type="submission" date="2020-04" db="EMBL/GenBank/DDBJ databases">
        <authorList>
            <consortium name="NCBI Genome Project"/>
        </authorList>
    </citation>
    <scope>NUCLEOTIDE SEQUENCE</scope>
    <source>
        <strain evidence="12">CBS 342.82</strain>
    </source>
</reference>
<dbReference type="AlphaFoldDB" id="A0A6J3M9A6"/>
<keyword evidence="6" id="KW-0735">Signal-anchor</keyword>
<comment type="similarity">
    <text evidence="3">Belongs to the MNN1/MNT family.</text>
</comment>
<evidence type="ECO:0000313" key="11">
    <source>
        <dbReference type="Proteomes" id="UP000504637"/>
    </source>
</evidence>
<evidence type="ECO:0000256" key="1">
    <source>
        <dbReference type="ARBA" id="ARBA00004323"/>
    </source>
</evidence>
<evidence type="ECO:0000256" key="4">
    <source>
        <dbReference type="ARBA" id="ARBA00022679"/>
    </source>
</evidence>
<dbReference type="GO" id="GO:0000026">
    <property type="term" value="F:alpha-1,2-mannosyltransferase activity"/>
    <property type="evidence" value="ECO:0007669"/>
    <property type="project" value="TreeGrafter"/>
</dbReference>
<gene>
    <name evidence="12" type="ORF">K489DRAFT_378860</name>
</gene>
<dbReference type="PANTHER" id="PTHR31646">
    <property type="entry name" value="ALPHA-1,2-MANNOSYLTRANSFERASE MNN2"/>
    <property type="match status" value="1"/>
</dbReference>
<accession>A0A6J3M9A6</accession>
<evidence type="ECO:0000256" key="3">
    <source>
        <dbReference type="ARBA" id="ARBA00009105"/>
    </source>
</evidence>
<evidence type="ECO:0000256" key="5">
    <source>
        <dbReference type="ARBA" id="ARBA00022692"/>
    </source>
</evidence>
<reference evidence="12" key="3">
    <citation type="submission" date="2025-08" db="UniProtKB">
        <authorList>
            <consortium name="RefSeq"/>
        </authorList>
    </citation>
    <scope>IDENTIFICATION</scope>
    <source>
        <strain evidence="12">CBS 342.82</strain>
    </source>
</reference>
<dbReference type="OrthoDB" id="430354at2759"/>
<keyword evidence="7 10" id="KW-1133">Transmembrane helix</keyword>
<keyword evidence="5 10" id="KW-0812">Transmembrane</keyword>
<evidence type="ECO:0000313" key="12">
    <source>
        <dbReference type="RefSeq" id="XP_033461479.1"/>
    </source>
</evidence>
<evidence type="ECO:0000256" key="10">
    <source>
        <dbReference type="SAM" id="Phobius"/>
    </source>
</evidence>
<protein>
    <submittedName>
        <fullName evidence="12">Glycosyltransferase family 71 protein</fullName>
    </submittedName>
</protein>
<dbReference type="GeneID" id="54362307"/>
<evidence type="ECO:0000256" key="7">
    <source>
        <dbReference type="ARBA" id="ARBA00022989"/>
    </source>
</evidence>
<feature type="transmembrane region" description="Helical" evidence="10">
    <location>
        <begin position="9"/>
        <end position="27"/>
    </location>
</feature>
<evidence type="ECO:0000256" key="6">
    <source>
        <dbReference type="ARBA" id="ARBA00022968"/>
    </source>
</evidence>
<dbReference type="GO" id="GO:0046354">
    <property type="term" value="P:mannan biosynthetic process"/>
    <property type="evidence" value="ECO:0007669"/>
    <property type="project" value="TreeGrafter"/>
</dbReference>
<dbReference type="Proteomes" id="UP000504637">
    <property type="component" value="Unplaced"/>
</dbReference>
<comment type="subcellular location">
    <subcellularLocation>
        <location evidence="1">Golgi apparatus membrane</location>
        <topology evidence="1">Single-pass type II membrane protein</topology>
    </subcellularLocation>
</comment>
<dbReference type="PANTHER" id="PTHR31646:SF1">
    <property type="entry name" value="ALPHA-1,2-MANNOSYLTRANSFERASE MNN2"/>
    <property type="match status" value="1"/>
</dbReference>
<keyword evidence="11" id="KW-1185">Reference proteome</keyword>
<reference evidence="12" key="1">
    <citation type="submission" date="2020-01" db="EMBL/GenBank/DDBJ databases">
        <authorList>
            <consortium name="DOE Joint Genome Institute"/>
            <person name="Haridas S."/>
            <person name="Albert R."/>
            <person name="Binder M."/>
            <person name="Bloem J."/>
            <person name="Labutti K."/>
            <person name="Salamov A."/>
            <person name="Andreopoulos B."/>
            <person name="Baker S.E."/>
            <person name="Barry K."/>
            <person name="Bills G."/>
            <person name="Bluhm B.H."/>
            <person name="Cannon C."/>
            <person name="Castanera R."/>
            <person name="Culley D.E."/>
            <person name="Daum C."/>
            <person name="Ezra D."/>
            <person name="Gonzalez J.B."/>
            <person name="Henrissat B."/>
            <person name="Kuo A."/>
            <person name="Liang C."/>
            <person name="Lipzen A."/>
            <person name="Lutzoni F."/>
            <person name="Magnuson J."/>
            <person name="Mondo S."/>
            <person name="Nolan M."/>
            <person name="Ohm R."/>
            <person name="Pangilinan J."/>
            <person name="Park H.-J."/>
            <person name="Ramirez L."/>
            <person name="Alfaro M."/>
            <person name="Sun H."/>
            <person name="Tritt A."/>
            <person name="Yoshinaga Y."/>
            <person name="Zwiers L.-H."/>
            <person name="Turgeon B.G."/>
            <person name="Goodwin S.B."/>
            <person name="Spatafora J.W."/>
            <person name="Crous P.W."/>
            <person name="Grigoriev I.V."/>
        </authorList>
    </citation>
    <scope>NUCLEOTIDE SEQUENCE</scope>
    <source>
        <strain evidence="12">CBS 342.82</strain>
    </source>
</reference>
<sequence length="540" mass="61829">MAILVQRRYVRLAFLALGVITVLMLIYRTNPDIRQQSYQKAISQLTDLYRGSGSRKGAETLRLEVEKEPTDGPDAVLEHAHQLTSADHFKAHFRAVTKLPRVTLAEAKAPCTWKETDKVNFMFGPEGAWGLNTSWVTHDKSDVELDRARSTWQEFILNGLQPYANHRHRFSGRGIVVVAGQGRSLRRMKVILRQLKKLGSAMPVEVAYFGDEMHKETRADLEALYPGKMFFLDLSSADNVYQANQSNLFINYQLKTAALLNSRWAEPLMLDSDNIPVIDPAELYESSMYQEYGTLFWPDIARTRPNNPMWSITNTKCRMNEYELESGQMIVDKHRFFYHLQLAAWMNNEQGDYYKNFILGDKDMFRFAWHALKTRYGFPPKWLTSVGTVAGPDNYYCGHTFAQHHPDGRVAFFHGGLLKTIPREVMTWTRKERGGIFQMYKRAPTDEDHTVAVDVSIKWDLATYLPNKPEKFESGAVGSCTDMHNVTARPLDEIAPGFEKRFEEIGGYWMLDGFEWDPTSGQPGHDINPECGGLFQPPCL</sequence>
<organism evidence="12">
    <name type="scientific">Dissoconium aciculare CBS 342.82</name>
    <dbReference type="NCBI Taxonomy" id="1314786"/>
    <lineage>
        <taxon>Eukaryota</taxon>
        <taxon>Fungi</taxon>
        <taxon>Dikarya</taxon>
        <taxon>Ascomycota</taxon>
        <taxon>Pezizomycotina</taxon>
        <taxon>Dothideomycetes</taxon>
        <taxon>Dothideomycetidae</taxon>
        <taxon>Mycosphaerellales</taxon>
        <taxon>Dissoconiaceae</taxon>
        <taxon>Dissoconium</taxon>
    </lineage>
</organism>
<dbReference type="RefSeq" id="XP_033461479.1">
    <property type="nucleotide sequence ID" value="XM_033604507.1"/>
</dbReference>
<dbReference type="Pfam" id="PF11051">
    <property type="entry name" value="Mannosyl_trans3"/>
    <property type="match status" value="2"/>
</dbReference>
<keyword evidence="4" id="KW-0808">Transferase</keyword>
<name>A0A6J3M9A6_9PEZI</name>
<dbReference type="InterPro" id="IPR029044">
    <property type="entry name" value="Nucleotide-diphossugar_trans"/>
</dbReference>